<keyword evidence="1" id="KW-1133">Transmembrane helix</keyword>
<feature type="transmembrane region" description="Helical" evidence="1">
    <location>
        <begin position="9"/>
        <end position="36"/>
    </location>
</feature>
<comment type="caution">
    <text evidence="2">The sequence shown here is derived from an EMBL/GenBank/DDBJ whole genome shotgun (WGS) entry which is preliminary data.</text>
</comment>
<keyword evidence="3" id="KW-1185">Reference proteome</keyword>
<dbReference type="RefSeq" id="WP_188087355.1">
    <property type="nucleotide sequence ID" value="NZ_JACVFC010000001.1"/>
</dbReference>
<accession>A0ABR7TIJ8</accession>
<protein>
    <recommendedName>
        <fullName evidence="4">DUF5590 domain-containing protein</fullName>
    </recommendedName>
</protein>
<organism evidence="2 3">
    <name type="scientific">Chitinophaga qingshengii</name>
    <dbReference type="NCBI Taxonomy" id="1569794"/>
    <lineage>
        <taxon>Bacteria</taxon>
        <taxon>Pseudomonadati</taxon>
        <taxon>Bacteroidota</taxon>
        <taxon>Chitinophagia</taxon>
        <taxon>Chitinophagales</taxon>
        <taxon>Chitinophagaceae</taxon>
        <taxon>Chitinophaga</taxon>
    </lineage>
</organism>
<keyword evidence="1" id="KW-0812">Transmembrane</keyword>
<evidence type="ECO:0000256" key="1">
    <source>
        <dbReference type="SAM" id="Phobius"/>
    </source>
</evidence>
<evidence type="ECO:0000313" key="3">
    <source>
        <dbReference type="Proteomes" id="UP000659124"/>
    </source>
</evidence>
<reference evidence="2 3" key="1">
    <citation type="submission" date="2020-09" db="EMBL/GenBank/DDBJ databases">
        <title>Genome sequences of type strains of Chitinophaga qingshengii and Chitinophaga varians.</title>
        <authorList>
            <person name="Kittiwongwattana C."/>
        </authorList>
    </citation>
    <scope>NUCLEOTIDE SEQUENCE [LARGE SCALE GENOMIC DNA]</scope>
    <source>
        <strain evidence="2 3">JCM 30026</strain>
    </source>
</reference>
<keyword evidence="1" id="KW-0472">Membrane</keyword>
<sequence length="160" mass="18650">MALRKKTKIWILVAAVVLAIIGVVYYYSFAIVLWIFTPPVSKLTAAEKNYLDSLRTTYNCQSIWREPNYFMNDTARKTEYAIIMTFAKSPAGLETDSLKQDSLKQEAFKIARHAYWQVVNKSPKFPECVASFYYDDSFRSYHFTFTRQELEGSYNNHIGH</sequence>
<evidence type="ECO:0008006" key="4">
    <source>
        <dbReference type="Google" id="ProtNLM"/>
    </source>
</evidence>
<proteinExistence type="predicted"/>
<name>A0ABR7TIJ8_9BACT</name>
<evidence type="ECO:0000313" key="2">
    <source>
        <dbReference type="EMBL" id="MBC9930274.1"/>
    </source>
</evidence>
<gene>
    <name evidence="2" type="ORF">ICL07_07785</name>
</gene>
<dbReference type="EMBL" id="JACVFC010000001">
    <property type="protein sequence ID" value="MBC9930274.1"/>
    <property type="molecule type" value="Genomic_DNA"/>
</dbReference>
<dbReference type="Proteomes" id="UP000659124">
    <property type="component" value="Unassembled WGS sequence"/>
</dbReference>